<comment type="caution">
    <text evidence="2">The sequence shown here is derived from an EMBL/GenBank/DDBJ whole genome shotgun (WGS) entry which is preliminary data.</text>
</comment>
<dbReference type="PANTHER" id="PTHR11081">
    <property type="entry name" value="FLAP ENDONUCLEASE FAMILY MEMBER"/>
    <property type="match status" value="1"/>
</dbReference>
<dbReference type="PANTHER" id="PTHR11081:SF75">
    <property type="entry name" value="ENDONUCLEASE, PUTATIVE (AFU_ORTHOLOGUE AFUA_3G13260)-RELATED"/>
    <property type="match status" value="1"/>
</dbReference>
<dbReference type="GO" id="GO:0006281">
    <property type="term" value="P:DNA repair"/>
    <property type="evidence" value="ECO:0007669"/>
    <property type="project" value="UniProtKB-ARBA"/>
</dbReference>
<evidence type="ECO:0000259" key="1">
    <source>
        <dbReference type="SMART" id="SM00484"/>
    </source>
</evidence>
<protein>
    <recommendedName>
        <fullName evidence="1">XPG-I domain-containing protein</fullName>
    </recommendedName>
</protein>
<sequence length="527" mass="59269">MGVKGLWAECKPVAQTKSLIDWAVEESIRLNGRQPVLGIDANNLLDSVIAASSKRERFHTDGIVGSLLASILPYTNIPAILLFVFDGHRNFKVKSGKKVINKNIATYSTARQLIQAVGGYILNGPGEADVQLAALSQQGIVDAVISDDSDMIVHGVDQVLRYDKEKTKNTKRIFVQAYHFSDVRKHLDADHTGLLLIATLSGNSYAEGLRGCSIKTALELAHCGFGETLVAWYKSDPKLTLDKLGGWKKGVKFELETNSTSRLSSRHPAIASRIHAFSPLNALSGYLYPARLPSYTRIDHYKAMTPTPAALEAYSFIKHGFSVDSLDEESRPGNAVALVPKEVSIPMVRDFCMTYLHWNEDTIVQYLSKKLWTGVIIQMLCLPFLIYSELDTGNPRMPSMMYTPWHKVQFLSFPKKRKEEKYPCSNMAYIRIVFGIEDFLQRLKMGTPELAFNEDTALHEVEVWVPVQFLPWMLPNNKATDEEEVIRSGLSSEREREATAYNSDTIEVEDDITYLYTQHPDTNYITF</sequence>
<evidence type="ECO:0000313" key="2">
    <source>
        <dbReference type="EMBL" id="KAG7096330.1"/>
    </source>
</evidence>
<organism evidence="2 3">
    <name type="scientific">Marasmius oreades</name>
    <name type="common">fairy-ring Marasmius</name>
    <dbReference type="NCBI Taxonomy" id="181124"/>
    <lineage>
        <taxon>Eukaryota</taxon>
        <taxon>Fungi</taxon>
        <taxon>Dikarya</taxon>
        <taxon>Basidiomycota</taxon>
        <taxon>Agaricomycotina</taxon>
        <taxon>Agaricomycetes</taxon>
        <taxon>Agaricomycetidae</taxon>
        <taxon>Agaricales</taxon>
        <taxon>Marasmiineae</taxon>
        <taxon>Marasmiaceae</taxon>
        <taxon>Marasmius</taxon>
    </lineage>
</organism>
<dbReference type="SMART" id="SM00484">
    <property type="entry name" value="XPGI"/>
    <property type="match status" value="1"/>
</dbReference>
<dbReference type="Gene3D" id="3.40.50.1010">
    <property type="entry name" value="5'-nuclease"/>
    <property type="match status" value="2"/>
</dbReference>
<dbReference type="SUPFAM" id="SSF88723">
    <property type="entry name" value="PIN domain-like"/>
    <property type="match status" value="1"/>
</dbReference>
<dbReference type="KEGG" id="more:E1B28_003774"/>
<dbReference type="InterPro" id="IPR029060">
    <property type="entry name" value="PIN-like_dom_sf"/>
</dbReference>
<dbReference type="InterPro" id="IPR006086">
    <property type="entry name" value="XPG-I_dom"/>
</dbReference>
<dbReference type="GeneID" id="66072850"/>
<dbReference type="RefSeq" id="XP_043012800.1">
    <property type="nucleotide sequence ID" value="XM_043148208.1"/>
</dbReference>
<dbReference type="GO" id="GO:0017108">
    <property type="term" value="F:5'-flap endonuclease activity"/>
    <property type="evidence" value="ECO:0007669"/>
    <property type="project" value="TreeGrafter"/>
</dbReference>
<keyword evidence="3" id="KW-1185">Reference proteome</keyword>
<reference evidence="2" key="1">
    <citation type="journal article" date="2021" name="Genome Biol. Evol.">
        <title>The assembled and annotated genome of the fairy-ring fungus Marasmius oreades.</title>
        <authorList>
            <person name="Hiltunen M."/>
            <person name="Ament-Velasquez S.L."/>
            <person name="Johannesson H."/>
        </authorList>
    </citation>
    <scope>NUCLEOTIDE SEQUENCE</scope>
    <source>
        <strain evidence="2">03SP1</strain>
    </source>
</reference>
<dbReference type="InterPro" id="IPR006084">
    <property type="entry name" value="XPG/Rad2"/>
</dbReference>
<dbReference type="InterPro" id="IPR036279">
    <property type="entry name" value="5-3_exonuclease_C_sf"/>
</dbReference>
<evidence type="ECO:0000313" key="3">
    <source>
        <dbReference type="Proteomes" id="UP001049176"/>
    </source>
</evidence>
<dbReference type="PRINTS" id="PR00853">
    <property type="entry name" value="XPGRADSUPER"/>
</dbReference>
<feature type="domain" description="XPG-I" evidence="1">
    <location>
        <begin position="115"/>
        <end position="189"/>
    </location>
</feature>
<dbReference type="Proteomes" id="UP001049176">
    <property type="component" value="Chromosome 2"/>
</dbReference>
<gene>
    <name evidence="2" type="ORF">E1B28_003774</name>
</gene>
<dbReference type="EMBL" id="CM032182">
    <property type="protein sequence ID" value="KAG7096330.1"/>
    <property type="molecule type" value="Genomic_DNA"/>
</dbReference>
<dbReference type="Pfam" id="PF00867">
    <property type="entry name" value="XPG_I"/>
    <property type="match status" value="1"/>
</dbReference>
<name>A0A9P8AC21_9AGAR</name>
<dbReference type="SUPFAM" id="SSF47807">
    <property type="entry name" value="5' to 3' exonuclease, C-terminal subdomain"/>
    <property type="match status" value="1"/>
</dbReference>
<dbReference type="OrthoDB" id="3005703at2759"/>
<proteinExistence type="predicted"/>
<accession>A0A9P8AC21</accession>
<dbReference type="AlphaFoldDB" id="A0A9P8AC21"/>